<dbReference type="Gene3D" id="3.30.310.10">
    <property type="entry name" value="TATA-Binding Protein"/>
    <property type="match status" value="2"/>
</dbReference>
<dbReference type="SUPFAM" id="SSF55945">
    <property type="entry name" value="TATA-box binding protein-like"/>
    <property type="match status" value="1"/>
</dbReference>
<protein>
    <submittedName>
        <fullName evidence="1">Uncharacterized protein</fullName>
    </submittedName>
</protein>
<evidence type="ECO:0000313" key="1">
    <source>
        <dbReference type="EMBL" id="QHT79021.1"/>
    </source>
</evidence>
<reference evidence="1" key="1">
    <citation type="journal article" date="2020" name="Nature">
        <title>Giant virus diversity and host interactions through global metagenomics.</title>
        <authorList>
            <person name="Schulz F."/>
            <person name="Roux S."/>
            <person name="Paez-Espino D."/>
            <person name="Jungbluth S."/>
            <person name="Walsh D.A."/>
            <person name="Denef V.J."/>
            <person name="McMahon K.D."/>
            <person name="Konstantinidis K.T."/>
            <person name="Eloe-Fadrosh E.A."/>
            <person name="Kyrpides N.C."/>
            <person name="Woyke T."/>
        </authorList>
    </citation>
    <scope>NUCLEOTIDE SEQUENCE</scope>
    <source>
        <strain evidence="1">GVMAG-M-3300023179-97</strain>
    </source>
</reference>
<accession>A0A6C0HEG4</accession>
<sequence>MATIATTSTDWVRPTPLRISTKVITAHTGTVINAKLLFDNISQILVPLWWPGEGILKMEHEKNIIGHSSRDMFSKRGVSDKTFFNQSTIVLRKATNPEKTHFKEVNIKLFGNGGIQMTGIPAEEFARETLMWLINELQKVKPFVFAAKPNLEKFKVQLINSDYQVAYPINRNALHTILSHKYKLFSTFESTIYQGVNTKYYYNEKHPNRETPGICLCECRCKGQGSGSGPGECKRITISVFQTGKIIVTGGRYLYQLEEAYNFLNKVLQTHAKEILRIPDETTN</sequence>
<organism evidence="1">
    <name type="scientific">viral metagenome</name>
    <dbReference type="NCBI Taxonomy" id="1070528"/>
    <lineage>
        <taxon>unclassified sequences</taxon>
        <taxon>metagenomes</taxon>
        <taxon>organismal metagenomes</taxon>
    </lineage>
</organism>
<proteinExistence type="predicted"/>
<dbReference type="EMBL" id="MN739944">
    <property type="protein sequence ID" value="QHT79021.1"/>
    <property type="molecule type" value="Genomic_DNA"/>
</dbReference>
<name>A0A6C0HEG4_9ZZZZ</name>
<dbReference type="AlphaFoldDB" id="A0A6C0HEG4"/>
<dbReference type="InterPro" id="IPR012295">
    <property type="entry name" value="TBP_dom_sf"/>
</dbReference>